<organism evidence="7 8">
    <name type="scientific">Candida viswanathii</name>
    <dbReference type="NCBI Taxonomy" id="5486"/>
    <lineage>
        <taxon>Eukaryota</taxon>
        <taxon>Fungi</taxon>
        <taxon>Dikarya</taxon>
        <taxon>Ascomycota</taxon>
        <taxon>Saccharomycotina</taxon>
        <taxon>Pichiomycetes</taxon>
        <taxon>Debaryomycetaceae</taxon>
        <taxon>Candida/Lodderomyces clade</taxon>
        <taxon>Candida</taxon>
    </lineage>
</organism>
<reference evidence="7 8" key="1">
    <citation type="submission" date="2018-06" db="EMBL/GenBank/DDBJ databases">
        <title>Whole genome sequencing of Candida tropicalis (genome annotated by CSBL at Korea University).</title>
        <authorList>
            <person name="Ahn J."/>
        </authorList>
    </citation>
    <scope>NUCLEOTIDE SEQUENCE [LARGE SCALE GENOMIC DNA]</scope>
    <source>
        <strain evidence="7 8">ATCC 20962</strain>
    </source>
</reference>
<feature type="compositionally biased region" description="Low complexity" evidence="5">
    <location>
        <begin position="132"/>
        <end position="149"/>
    </location>
</feature>
<feature type="region of interest" description="Disordered" evidence="5">
    <location>
        <begin position="488"/>
        <end position="510"/>
    </location>
</feature>
<dbReference type="SUPFAM" id="SSF47095">
    <property type="entry name" value="HMG-box"/>
    <property type="match status" value="1"/>
</dbReference>
<feature type="region of interest" description="Disordered" evidence="5">
    <location>
        <begin position="218"/>
        <end position="265"/>
    </location>
</feature>
<evidence type="ECO:0000313" key="8">
    <source>
        <dbReference type="Proteomes" id="UP000253472"/>
    </source>
</evidence>
<sequence>MSTAIYYSTHNMQHTTNTSSNPAAATSTSADDSSKPPHNTLPSLAQIIPQNSNSNSTSDMASTTNTTTSTSSPNINLYNNSMFYHNPQQQQLQLQLQLQQDQQLYTSNNTTPTNSTFSNDDQSHNMNSHNQNAANSPTSSTSSAGNNSNNKCICKSKINKIPRPRNAFILFRQKYHQTVLDEGTIIRTNPEVSRELGRRWRNLSPLEKDHWNNLAEEEKKNHAKKYPGYRYTPRRNGKNKNCPVCKDKPSSNSASGSGGASAGGANKNTIKSASFSGASSTANADLSALHNDQYQQLIQKQQQHQIQAQSIANNNLNQSSNNNTPINQAYPSGNNFQSYLISPNPYQQQQQQNQSIPQHIQYSSNATSQPNSANSQLHFYDDNKLSPSAQPQPPQQQQQQQQQQQGIIHHGSISEQAMIGGPPGAHPIAAHPSAQHQFLFNGNNYSTSLPPQAQAQGHPAGSGEYNIVGGGYDARYVYTNAGGAGGVQPGQPTAGAQHYDGFNGIHQPPQ</sequence>
<feature type="region of interest" description="Disordered" evidence="5">
    <location>
        <begin position="106"/>
        <end position="149"/>
    </location>
</feature>
<dbReference type="PANTHER" id="PTHR10270">
    <property type="entry name" value="SOX TRANSCRIPTION FACTOR"/>
    <property type="match status" value="1"/>
</dbReference>
<dbReference type="InterPro" id="IPR050140">
    <property type="entry name" value="SRY-related_HMG-box_TF-like"/>
</dbReference>
<dbReference type="EMBL" id="QLNQ01000025">
    <property type="protein sequence ID" value="RCK62672.1"/>
    <property type="molecule type" value="Genomic_DNA"/>
</dbReference>
<keyword evidence="2 4" id="KW-0238">DNA-binding</keyword>
<dbReference type="STRING" id="5486.A0A367YCC5"/>
<gene>
    <name evidence="7" type="primary">RFG1_1</name>
    <name evidence="7" type="ORF">Cantr_09024</name>
</gene>
<dbReference type="GO" id="GO:0001228">
    <property type="term" value="F:DNA-binding transcription activator activity, RNA polymerase II-specific"/>
    <property type="evidence" value="ECO:0007669"/>
    <property type="project" value="TreeGrafter"/>
</dbReference>
<feature type="domain" description="HMG box" evidence="6">
    <location>
        <begin position="161"/>
        <end position="230"/>
    </location>
</feature>
<dbReference type="Proteomes" id="UP000253472">
    <property type="component" value="Unassembled WGS sequence"/>
</dbReference>
<dbReference type="Pfam" id="PF00505">
    <property type="entry name" value="HMG_box"/>
    <property type="match status" value="1"/>
</dbReference>
<evidence type="ECO:0000256" key="1">
    <source>
        <dbReference type="ARBA" id="ARBA00023015"/>
    </source>
</evidence>
<dbReference type="AlphaFoldDB" id="A0A367YCC5"/>
<feature type="compositionally biased region" description="Low complexity" evidence="5">
    <location>
        <begin position="15"/>
        <end position="31"/>
    </location>
</feature>
<comment type="caution">
    <text evidence="7">The sequence shown here is derived from an EMBL/GenBank/DDBJ whole genome shotgun (WGS) entry which is preliminary data.</text>
</comment>
<keyword evidence="1" id="KW-0805">Transcription regulation</keyword>
<dbReference type="GO" id="GO:0030154">
    <property type="term" value="P:cell differentiation"/>
    <property type="evidence" value="ECO:0007669"/>
    <property type="project" value="TreeGrafter"/>
</dbReference>
<dbReference type="SMART" id="SM00398">
    <property type="entry name" value="HMG"/>
    <property type="match status" value="1"/>
</dbReference>
<feature type="DNA-binding region" description="HMG box" evidence="4">
    <location>
        <begin position="161"/>
        <end position="230"/>
    </location>
</feature>
<dbReference type="PROSITE" id="PS50118">
    <property type="entry name" value="HMG_BOX_2"/>
    <property type="match status" value="1"/>
</dbReference>
<dbReference type="GO" id="GO:0000978">
    <property type="term" value="F:RNA polymerase II cis-regulatory region sequence-specific DNA binding"/>
    <property type="evidence" value="ECO:0007669"/>
    <property type="project" value="TreeGrafter"/>
</dbReference>
<keyword evidence="4" id="KW-0539">Nucleus</keyword>
<feature type="compositionally biased region" description="Basic residues" evidence="5">
    <location>
        <begin position="221"/>
        <end position="238"/>
    </location>
</feature>
<feature type="compositionally biased region" description="Low complexity" evidence="5">
    <location>
        <begin position="51"/>
        <end position="76"/>
    </location>
</feature>
<keyword evidence="3" id="KW-0804">Transcription</keyword>
<keyword evidence="8" id="KW-1185">Reference proteome</keyword>
<feature type="compositionally biased region" description="Low complexity" evidence="5">
    <location>
        <begin position="395"/>
        <end position="405"/>
    </location>
</feature>
<dbReference type="GO" id="GO:0005634">
    <property type="term" value="C:nucleus"/>
    <property type="evidence" value="ECO:0007669"/>
    <property type="project" value="UniProtKB-UniRule"/>
</dbReference>
<dbReference type="OrthoDB" id="6247875at2759"/>
<proteinExistence type="predicted"/>
<evidence type="ECO:0000256" key="5">
    <source>
        <dbReference type="SAM" id="MobiDB-lite"/>
    </source>
</evidence>
<feature type="region of interest" description="Disordered" evidence="5">
    <location>
        <begin position="315"/>
        <end position="409"/>
    </location>
</feature>
<feature type="compositionally biased region" description="Polar residues" evidence="5">
    <location>
        <begin position="329"/>
        <end position="340"/>
    </location>
</feature>
<feature type="compositionally biased region" description="Low complexity" evidence="5">
    <location>
        <begin position="341"/>
        <end position="362"/>
    </location>
</feature>
<feature type="region of interest" description="Disordered" evidence="5">
    <location>
        <begin position="13"/>
        <end position="80"/>
    </location>
</feature>
<feature type="compositionally biased region" description="Polar residues" evidence="5">
    <location>
        <begin position="440"/>
        <end position="455"/>
    </location>
</feature>
<dbReference type="InterPro" id="IPR036910">
    <property type="entry name" value="HMG_box_dom_sf"/>
</dbReference>
<accession>A0A367YCC5</accession>
<dbReference type="PANTHER" id="PTHR10270:SF161">
    <property type="entry name" value="SEX-DETERMINING REGION Y PROTEIN"/>
    <property type="match status" value="1"/>
</dbReference>
<dbReference type="Gene3D" id="1.10.30.10">
    <property type="entry name" value="High mobility group box domain"/>
    <property type="match status" value="1"/>
</dbReference>
<evidence type="ECO:0000256" key="3">
    <source>
        <dbReference type="ARBA" id="ARBA00023163"/>
    </source>
</evidence>
<evidence type="ECO:0000256" key="2">
    <source>
        <dbReference type="ARBA" id="ARBA00023125"/>
    </source>
</evidence>
<feature type="compositionally biased region" description="Low complexity" evidence="5">
    <location>
        <begin position="106"/>
        <end position="119"/>
    </location>
</feature>
<evidence type="ECO:0000259" key="6">
    <source>
        <dbReference type="PROSITE" id="PS50118"/>
    </source>
</evidence>
<feature type="region of interest" description="Disordered" evidence="5">
    <location>
        <begin position="440"/>
        <end position="462"/>
    </location>
</feature>
<protein>
    <submittedName>
        <fullName evidence="7">Repressor of filamentous growth 1</fullName>
    </submittedName>
</protein>
<dbReference type="GO" id="GO:0000122">
    <property type="term" value="P:negative regulation of transcription by RNA polymerase II"/>
    <property type="evidence" value="ECO:0007669"/>
    <property type="project" value="TreeGrafter"/>
</dbReference>
<dbReference type="InterPro" id="IPR009071">
    <property type="entry name" value="HMG_box_dom"/>
</dbReference>
<dbReference type="FunFam" id="1.10.30.10:FF:000041">
    <property type="entry name" value="HMG box family protein"/>
    <property type="match status" value="1"/>
</dbReference>
<dbReference type="CDD" id="cd01389">
    <property type="entry name" value="HMG-box_ROX1-like"/>
    <property type="match status" value="1"/>
</dbReference>
<feature type="compositionally biased region" description="Low complexity" evidence="5">
    <location>
        <begin position="315"/>
        <end position="328"/>
    </location>
</feature>
<name>A0A367YCC5_9ASCO</name>
<evidence type="ECO:0000313" key="7">
    <source>
        <dbReference type="EMBL" id="RCK62672.1"/>
    </source>
</evidence>
<feature type="compositionally biased region" description="Polar residues" evidence="5">
    <location>
        <begin position="363"/>
        <end position="377"/>
    </location>
</feature>
<evidence type="ECO:0000256" key="4">
    <source>
        <dbReference type="PROSITE-ProRule" id="PRU00267"/>
    </source>
</evidence>